<dbReference type="InterPro" id="IPR027417">
    <property type="entry name" value="P-loop_NTPase"/>
</dbReference>
<dbReference type="Gene3D" id="3.40.50.300">
    <property type="entry name" value="P-loop containing nucleotide triphosphate hydrolases"/>
    <property type="match status" value="1"/>
</dbReference>
<proteinExistence type="inferred from homology"/>
<accession>A0A3B6CEV3</accession>
<reference evidence="3" key="1">
    <citation type="submission" date="2018-08" db="EMBL/GenBank/DDBJ databases">
        <authorList>
            <person name="Rossello M."/>
        </authorList>
    </citation>
    <scope>NUCLEOTIDE SEQUENCE [LARGE SCALE GENOMIC DNA]</scope>
    <source>
        <strain evidence="3">cv. Chinese Spring</strain>
    </source>
</reference>
<evidence type="ECO:0000313" key="4">
    <source>
        <dbReference type="Proteomes" id="UP000019116"/>
    </source>
</evidence>
<dbReference type="Proteomes" id="UP000019116">
    <property type="component" value="Chromosome 2B"/>
</dbReference>
<organism evidence="3">
    <name type="scientific">Triticum aestivum</name>
    <name type="common">Wheat</name>
    <dbReference type="NCBI Taxonomy" id="4565"/>
    <lineage>
        <taxon>Eukaryota</taxon>
        <taxon>Viridiplantae</taxon>
        <taxon>Streptophyta</taxon>
        <taxon>Embryophyta</taxon>
        <taxon>Tracheophyta</taxon>
        <taxon>Spermatophyta</taxon>
        <taxon>Magnoliopsida</taxon>
        <taxon>Liliopsida</taxon>
        <taxon>Poales</taxon>
        <taxon>Poaceae</taxon>
        <taxon>BOP clade</taxon>
        <taxon>Pooideae</taxon>
        <taxon>Triticodae</taxon>
        <taxon>Triticeae</taxon>
        <taxon>Triticinae</taxon>
        <taxon>Triticum</taxon>
    </lineage>
</organism>
<dbReference type="SMART" id="SM00175">
    <property type="entry name" value="RAB"/>
    <property type="match status" value="1"/>
</dbReference>
<dbReference type="Gramene" id="TraesKAR2B01G0493520.1">
    <property type="protein sequence ID" value="cds.TraesKAR2B01G0493520.1"/>
    <property type="gene ID" value="TraesKAR2B01G0493520"/>
</dbReference>
<dbReference type="PROSITE" id="PS51419">
    <property type="entry name" value="RAB"/>
    <property type="match status" value="1"/>
</dbReference>
<dbReference type="EnsemblPlants" id="TraesCS2B02G542700.1">
    <property type="protein sequence ID" value="TraesCS2B02G542700.1"/>
    <property type="gene ID" value="TraesCS2B02G542700"/>
</dbReference>
<dbReference type="Gramene" id="TraesCS2B02G542700.1">
    <property type="protein sequence ID" value="TraesCS2B02G542700.1"/>
    <property type="gene ID" value="TraesCS2B02G542700"/>
</dbReference>
<dbReference type="GO" id="GO:0016192">
    <property type="term" value="P:vesicle-mediated transport"/>
    <property type="evidence" value="ECO:0000318"/>
    <property type="project" value="GO_Central"/>
</dbReference>
<dbReference type="AlphaFoldDB" id="A0A3B6CEV3"/>
<sequence>MTPAHLFSYTIIGDPGVGKSCLEQQFTARAFPEEHEPTIGVEFGTRTIAVHDKRVKLYIWDMEGRETYVSVTQQCYYRAACIILVYDITRRETFDHIAVWLSRARKLSRAGVTLVLIGNKCDLSHMRAVGYEEGRKFAKRHKLVFMEASAKTTQNVEEAFVVTTETVYQKVEDGVIDLSEKVSGRRAWSGSSRPGRSRRCTISPSALSSARAPSTSTTSA</sequence>
<dbReference type="OrthoDB" id="668600at2759"/>
<evidence type="ECO:0000256" key="1">
    <source>
        <dbReference type="ARBA" id="ARBA00006270"/>
    </source>
</evidence>
<dbReference type="PROSITE" id="PS51421">
    <property type="entry name" value="RAS"/>
    <property type="match status" value="1"/>
</dbReference>
<dbReference type="GO" id="GO:0003924">
    <property type="term" value="F:GTPase activity"/>
    <property type="evidence" value="ECO:0000318"/>
    <property type="project" value="GO_Central"/>
</dbReference>
<dbReference type="InterPro" id="IPR050209">
    <property type="entry name" value="Rab_GTPases_membrane_traffic"/>
</dbReference>
<dbReference type="SMART" id="SM00173">
    <property type="entry name" value="RAS"/>
    <property type="match status" value="1"/>
</dbReference>
<dbReference type="Gramene" id="TraesCAD_scaffold_003691_01G000600.1">
    <property type="protein sequence ID" value="TraesCAD_scaffold_003691_01G000600.1"/>
    <property type="gene ID" value="TraesCAD_scaffold_003691_01G000600"/>
</dbReference>
<dbReference type="STRING" id="4565.A0A3B6CEV3"/>
<feature type="compositionally biased region" description="Low complexity" evidence="2">
    <location>
        <begin position="203"/>
        <end position="220"/>
    </location>
</feature>
<name>A0A3B6CEV3_WHEAT</name>
<dbReference type="Gramene" id="TraesCS2B03G1364200.1">
    <property type="protein sequence ID" value="TraesCS2B03G1364200.1.CDS"/>
    <property type="gene ID" value="TraesCS2B03G1364200"/>
</dbReference>
<dbReference type="GO" id="GO:0005794">
    <property type="term" value="C:Golgi apparatus"/>
    <property type="evidence" value="ECO:0000318"/>
    <property type="project" value="GO_Central"/>
</dbReference>
<protein>
    <submittedName>
        <fullName evidence="3">Uncharacterized protein</fullName>
    </submittedName>
</protein>
<evidence type="ECO:0000313" key="3">
    <source>
        <dbReference type="EnsemblPlants" id="TraesCS2B02G542700.1"/>
    </source>
</evidence>
<dbReference type="Gramene" id="TraesROB_scaffold_001254_01G000100.1">
    <property type="protein sequence ID" value="TraesROB_scaffold_001254_01G000100.1"/>
    <property type="gene ID" value="TraesROB_scaffold_001254_01G000100"/>
</dbReference>
<dbReference type="SMR" id="A0A3B6CEV3"/>
<dbReference type="PRINTS" id="PR00449">
    <property type="entry name" value="RASTRNSFRMNG"/>
</dbReference>
<dbReference type="OMA" id="PICWIAN"/>
<dbReference type="Gramene" id="TraesRN2B0101407900.1">
    <property type="protein sequence ID" value="TraesRN2B0101407900.1"/>
    <property type="gene ID" value="TraesRN2B0101407900"/>
</dbReference>
<dbReference type="GO" id="GO:0005525">
    <property type="term" value="F:GTP binding"/>
    <property type="evidence" value="ECO:0000318"/>
    <property type="project" value="GO_Central"/>
</dbReference>
<dbReference type="Pfam" id="PF00071">
    <property type="entry name" value="Ras"/>
    <property type="match status" value="1"/>
</dbReference>
<feature type="region of interest" description="Disordered" evidence="2">
    <location>
        <begin position="186"/>
        <end position="220"/>
    </location>
</feature>
<evidence type="ECO:0000256" key="2">
    <source>
        <dbReference type="SAM" id="MobiDB-lite"/>
    </source>
</evidence>
<dbReference type="Gramene" id="TraesCLE_scaffold_005453_01G000100.1">
    <property type="protein sequence ID" value="TraesCLE_scaffold_005453_01G000100.1"/>
    <property type="gene ID" value="TraesCLE_scaffold_005453_01G000100"/>
</dbReference>
<reference evidence="3" key="2">
    <citation type="submission" date="2018-10" db="UniProtKB">
        <authorList>
            <consortium name="EnsemblPlants"/>
        </authorList>
    </citation>
    <scope>IDENTIFICATION</scope>
</reference>
<dbReference type="InterPro" id="IPR005225">
    <property type="entry name" value="Small_GTP-bd"/>
</dbReference>
<dbReference type="PANTHER" id="PTHR47979">
    <property type="entry name" value="DRAB11-RELATED"/>
    <property type="match status" value="1"/>
</dbReference>
<dbReference type="SUPFAM" id="SSF52540">
    <property type="entry name" value="P-loop containing nucleoside triphosphate hydrolases"/>
    <property type="match status" value="1"/>
</dbReference>
<dbReference type="Gramene" id="TraesWEE_scaffold_002302_01G000100.1">
    <property type="protein sequence ID" value="TraesWEE_scaffold_002302_01G000100.1"/>
    <property type="gene ID" value="TraesWEE_scaffold_002302_01G000100"/>
</dbReference>
<dbReference type="InterPro" id="IPR001806">
    <property type="entry name" value="Small_GTPase"/>
</dbReference>
<comment type="similarity">
    <text evidence="1">Belongs to the small GTPase superfamily. Rab family.</text>
</comment>
<dbReference type="SMART" id="SM00174">
    <property type="entry name" value="RHO"/>
    <property type="match status" value="1"/>
</dbReference>
<dbReference type="SMART" id="SM00176">
    <property type="entry name" value="RAN"/>
    <property type="match status" value="1"/>
</dbReference>
<dbReference type="FunFam" id="3.40.50.300:FF:001447">
    <property type="entry name" value="Ras-related protein Rab-1B"/>
    <property type="match status" value="1"/>
</dbReference>
<keyword evidence="4" id="KW-1185">Reference proteome</keyword>
<dbReference type="NCBIfam" id="TIGR00231">
    <property type="entry name" value="small_GTP"/>
    <property type="match status" value="1"/>
</dbReference>